<protein>
    <submittedName>
        <fullName evidence="1">Uncharacterized protein</fullName>
    </submittedName>
</protein>
<accession>A0ABN7S255</accession>
<evidence type="ECO:0000313" key="1">
    <source>
        <dbReference type="EMBL" id="CAG5091171.1"/>
    </source>
</evidence>
<evidence type="ECO:0000313" key="2">
    <source>
        <dbReference type="Proteomes" id="UP000681526"/>
    </source>
</evidence>
<dbReference type="Proteomes" id="UP000681526">
    <property type="component" value="Unassembled WGS sequence"/>
</dbReference>
<sequence length="10" mass="1116">MIGQVHDFGL</sequence>
<gene>
    <name evidence="1" type="primary">txxe 3113</name>
    <name evidence="1" type="ORF">TXXE_15140</name>
</gene>
<proteinExistence type="predicted"/>
<dbReference type="EMBL" id="CAJRAY010000080">
    <property type="protein sequence ID" value="CAG5091171.1"/>
    <property type="molecule type" value="Genomic_DNA"/>
</dbReference>
<comment type="caution">
    <text evidence="1">The sequence shown here is derived from an EMBL/GenBank/DDBJ whole genome shotgun (WGS) entry which is preliminary data.</text>
</comment>
<organism evidence="1 2">
    <name type="scientific">Thermobacillus xylanilyticus</name>
    <dbReference type="NCBI Taxonomy" id="76633"/>
    <lineage>
        <taxon>Bacteria</taxon>
        <taxon>Bacillati</taxon>
        <taxon>Bacillota</taxon>
        <taxon>Bacilli</taxon>
        <taxon>Bacillales</taxon>
        <taxon>Paenibacillaceae</taxon>
        <taxon>Thermobacillus</taxon>
    </lineage>
</organism>
<name>A0ABN7S255_THEXY</name>
<reference evidence="1 2" key="1">
    <citation type="submission" date="2021-04" db="EMBL/GenBank/DDBJ databases">
        <authorList>
            <person name="Rakotoarivonina H."/>
        </authorList>
    </citation>
    <scope>NUCLEOTIDE SEQUENCE [LARGE SCALE GENOMIC DNA]</scope>
    <source>
        <strain evidence="1 2">XE</strain>
    </source>
</reference>
<keyword evidence="2" id="KW-1185">Reference proteome</keyword>